<proteinExistence type="predicted"/>
<evidence type="ECO:0000256" key="2">
    <source>
        <dbReference type="SAM" id="Phobius"/>
    </source>
</evidence>
<dbReference type="STRING" id="446469.Sked_14310"/>
<dbReference type="eggNOG" id="ENOG5030RFJ">
    <property type="taxonomic scope" value="Bacteria"/>
</dbReference>
<protein>
    <submittedName>
        <fullName evidence="3">Uncharacterized protein</fullName>
    </submittedName>
</protein>
<evidence type="ECO:0000313" key="3">
    <source>
        <dbReference type="EMBL" id="ACZ21367.1"/>
    </source>
</evidence>
<name>D1BF71_SANKS</name>
<feature type="transmembrane region" description="Helical" evidence="2">
    <location>
        <begin position="236"/>
        <end position="255"/>
    </location>
</feature>
<keyword evidence="2" id="KW-1133">Transmembrane helix</keyword>
<feature type="region of interest" description="Disordered" evidence="1">
    <location>
        <begin position="1"/>
        <end position="22"/>
    </location>
</feature>
<organism evidence="3 4">
    <name type="scientific">Sanguibacter keddieii (strain ATCC 51767 / DSM 10542 / NCFB 3025 / ST-74)</name>
    <dbReference type="NCBI Taxonomy" id="446469"/>
    <lineage>
        <taxon>Bacteria</taxon>
        <taxon>Bacillati</taxon>
        <taxon>Actinomycetota</taxon>
        <taxon>Actinomycetes</taxon>
        <taxon>Micrococcales</taxon>
        <taxon>Sanguibacteraceae</taxon>
        <taxon>Sanguibacter</taxon>
    </lineage>
</organism>
<keyword evidence="2" id="KW-0472">Membrane</keyword>
<dbReference type="Proteomes" id="UP000000322">
    <property type="component" value="Chromosome"/>
</dbReference>
<feature type="region of interest" description="Disordered" evidence="1">
    <location>
        <begin position="67"/>
        <end position="88"/>
    </location>
</feature>
<feature type="compositionally biased region" description="Basic and acidic residues" evidence="1">
    <location>
        <begin position="1"/>
        <end position="12"/>
    </location>
</feature>
<dbReference type="AlphaFoldDB" id="D1BF71"/>
<feature type="transmembrane region" description="Helical" evidence="2">
    <location>
        <begin position="194"/>
        <end position="216"/>
    </location>
</feature>
<dbReference type="HOGENOM" id="CLU_087604_0_0_11"/>
<reference evidence="3 4" key="1">
    <citation type="journal article" date="2009" name="Stand. Genomic Sci.">
        <title>Complete genome sequence of Sanguibacter keddieii type strain (ST-74).</title>
        <authorList>
            <person name="Ivanova N."/>
            <person name="Sikorski J."/>
            <person name="Sims D."/>
            <person name="Brettin T."/>
            <person name="Detter J.C."/>
            <person name="Han C."/>
            <person name="Lapidus A."/>
            <person name="Copeland A."/>
            <person name="Glavina Del Rio T."/>
            <person name="Nolan M."/>
            <person name="Chen F."/>
            <person name="Lucas S."/>
            <person name="Tice H."/>
            <person name="Cheng J.F."/>
            <person name="Bruce D."/>
            <person name="Goodwin L."/>
            <person name="Pitluck S."/>
            <person name="Pati A."/>
            <person name="Mavromatis K."/>
            <person name="Chen A."/>
            <person name="Palaniappan K."/>
            <person name="D'haeseleer P."/>
            <person name="Chain P."/>
            <person name="Bristow J."/>
            <person name="Eisen J.A."/>
            <person name="Markowitz V."/>
            <person name="Hugenholtz P."/>
            <person name="Goker M."/>
            <person name="Pukall R."/>
            <person name="Klenk H.P."/>
            <person name="Kyrpides N.C."/>
        </authorList>
    </citation>
    <scope>NUCLEOTIDE SEQUENCE [LARGE SCALE GENOMIC DNA]</scope>
    <source>
        <strain evidence="4">ATCC 51767 / DSM 10542 / NCFB 3025 / ST-74</strain>
    </source>
</reference>
<accession>D1BF71</accession>
<gene>
    <name evidence="3" type="ordered locus">Sked_14310</name>
</gene>
<dbReference type="KEGG" id="ske:Sked_14310"/>
<sequence>MDHDDQPDDRHTHAARPPPSPLWRTMFRRRKISKRLAKVQPGDRSALKDFRLWQGLHRSLFYLDDAVEPQQPGPEGAAGSAGTAEPAEPTPVYAVDVHHLADELSDQIGEEGAKDKKVTSPAALYRDGVQVHRSDLPATFPVPGGVVDVAISMYGLTRMHYVLDDGTERTLRPDRTSLEGLRARFGRRFPRTSSAIGAVAVVVLLVGLVVAAPLALEMVTRLDIVSDRFGTFTSPINLPAWANTTLLVAGILAATERALTLRNHWLVDLDTTGTALG</sequence>
<dbReference type="EMBL" id="CP001819">
    <property type="protein sequence ID" value="ACZ21367.1"/>
    <property type="molecule type" value="Genomic_DNA"/>
</dbReference>
<evidence type="ECO:0000313" key="4">
    <source>
        <dbReference type="Proteomes" id="UP000000322"/>
    </source>
</evidence>
<keyword evidence="2" id="KW-0812">Transmembrane</keyword>
<evidence type="ECO:0000256" key="1">
    <source>
        <dbReference type="SAM" id="MobiDB-lite"/>
    </source>
</evidence>
<keyword evidence="4" id="KW-1185">Reference proteome</keyword>